<feature type="domain" description="SnoaL-like" evidence="1">
    <location>
        <begin position="10"/>
        <end position="114"/>
    </location>
</feature>
<dbReference type="Gene3D" id="3.10.450.50">
    <property type="match status" value="1"/>
</dbReference>
<dbReference type="EMBL" id="BMOE01000008">
    <property type="protein sequence ID" value="GGJ79906.1"/>
    <property type="molecule type" value="Genomic_DNA"/>
</dbReference>
<accession>A0A917PIF3</accession>
<evidence type="ECO:0000313" key="2">
    <source>
        <dbReference type="EMBL" id="GGJ79906.1"/>
    </source>
</evidence>
<dbReference type="SUPFAM" id="SSF54427">
    <property type="entry name" value="NTF2-like"/>
    <property type="match status" value="1"/>
</dbReference>
<dbReference type="RefSeq" id="WP_188963582.1">
    <property type="nucleotide sequence ID" value="NZ_BMOE01000008.1"/>
</dbReference>
<evidence type="ECO:0000313" key="3">
    <source>
        <dbReference type="Proteomes" id="UP000635726"/>
    </source>
</evidence>
<comment type="caution">
    <text evidence="2">The sequence shown here is derived from an EMBL/GenBank/DDBJ whole genome shotgun (WGS) entry which is preliminary data.</text>
</comment>
<name>A0A917PIF3_9DEIO</name>
<evidence type="ECO:0000259" key="1">
    <source>
        <dbReference type="Pfam" id="PF12680"/>
    </source>
</evidence>
<proteinExistence type="predicted"/>
<reference evidence="2" key="2">
    <citation type="submission" date="2020-09" db="EMBL/GenBank/DDBJ databases">
        <authorList>
            <person name="Sun Q."/>
            <person name="Ohkuma M."/>
        </authorList>
    </citation>
    <scope>NUCLEOTIDE SEQUENCE</scope>
    <source>
        <strain evidence="2">JCM 14371</strain>
    </source>
</reference>
<organism evidence="2 3">
    <name type="scientific">Deinococcus aquiradiocola</name>
    <dbReference type="NCBI Taxonomy" id="393059"/>
    <lineage>
        <taxon>Bacteria</taxon>
        <taxon>Thermotogati</taxon>
        <taxon>Deinococcota</taxon>
        <taxon>Deinococci</taxon>
        <taxon>Deinococcales</taxon>
        <taxon>Deinococcaceae</taxon>
        <taxon>Deinococcus</taxon>
    </lineage>
</organism>
<dbReference type="Proteomes" id="UP000635726">
    <property type="component" value="Unassembled WGS sequence"/>
</dbReference>
<protein>
    <recommendedName>
        <fullName evidence="1">SnoaL-like domain-containing protein</fullName>
    </recommendedName>
</protein>
<dbReference type="InterPro" id="IPR037401">
    <property type="entry name" value="SnoaL-like"/>
</dbReference>
<reference evidence="2" key="1">
    <citation type="journal article" date="2014" name="Int. J. Syst. Evol. Microbiol.">
        <title>Complete genome sequence of Corynebacterium casei LMG S-19264T (=DSM 44701T), isolated from a smear-ripened cheese.</title>
        <authorList>
            <consortium name="US DOE Joint Genome Institute (JGI-PGF)"/>
            <person name="Walter F."/>
            <person name="Albersmeier A."/>
            <person name="Kalinowski J."/>
            <person name="Ruckert C."/>
        </authorList>
    </citation>
    <scope>NUCLEOTIDE SEQUENCE</scope>
    <source>
        <strain evidence="2">JCM 14371</strain>
    </source>
</reference>
<keyword evidence="3" id="KW-1185">Reference proteome</keyword>
<sequence length="160" mass="17901">MTRTPAEVAADFYAAFSHRDPEGMVRLYHPHATFTDAVFGTLNAEQTTAMWRMLLGRQQNMQVTTTPQPARPGDAADVARTEWIAVYPFSATGRTVRNVVQARMTVRDGLIVRHEDTFDFWAWSRQALGLPGLLLGWTPMLHARVSRTAQEGLAASMAKR</sequence>
<dbReference type="InterPro" id="IPR032710">
    <property type="entry name" value="NTF2-like_dom_sf"/>
</dbReference>
<dbReference type="AlphaFoldDB" id="A0A917PIF3"/>
<gene>
    <name evidence="2" type="ORF">GCM10008939_24730</name>
</gene>
<dbReference type="Pfam" id="PF12680">
    <property type="entry name" value="SnoaL_2"/>
    <property type="match status" value="1"/>
</dbReference>